<evidence type="ECO:0000313" key="2">
    <source>
        <dbReference type="Proteomes" id="UP000831701"/>
    </source>
</evidence>
<keyword evidence="2" id="KW-1185">Reference proteome</keyword>
<reference evidence="1" key="1">
    <citation type="submission" date="2022-04" db="EMBL/GenBank/DDBJ databases">
        <title>Jade perch genome.</title>
        <authorList>
            <person name="Chao B."/>
        </authorList>
    </citation>
    <scope>NUCLEOTIDE SEQUENCE</scope>
    <source>
        <strain evidence="1">CB-2022</strain>
    </source>
</reference>
<gene>
    <name evidence="1" type="ORF">L3Q82_002226</name>
</gene>
<sequence>MLTLLPKKGDLQDIKNWRPVSLLCTDYKLLSKVLANRLRKVMDQLPGGLEWKRGGFKYLGIHLGDDETVKKNWEGVVEKMEVAVTSDVR</sequence>
<dbReference type="EMBL" id="CM041545">
    <property type="protein sequence ID" value="KAI3361898.1"/>
    <property type="molecule type" value="Genomic_DNA"/>
</dbReference>
<evidence type="ECO:0000313" key="1">
    <source>
        <dbReference type="EMBL" id="KAI3361898.1"/>
    </source>
</evidence>
<proteinExistence type="predicted"/>
<accession>A0ACB8W530</accession>
<comment type="caution">
    <text evidence="1">The sequence shown here is derived from an EMBL/GenBank/DDBJ whole genome shotgun (WGS) entry which is preliminary data.</text>
</comment>
<dbReference type="Proteomes" id="UP000831701">
    <property type="component" value="Chromosome 15"/>
</dbReference>
<name>A0ACB8W530_9TELE</name>
<organism evidence="1 2">
    <name type="scientific">Scortum barcoo</name>
    <name type="common">barcoo grunter</name>
    <dbReference type="NCBI Taxonomy" id="214431"/>
    <lineage>
        <taxon>Eukaryota</taxon>
        <taxon>Metazoa</taxon>
        <taxon>Chordata</taxon>
        <taxon>Craniata</taxon>
        <taxon>Vertebrata</taxon>
        <taxon>Euteleostomi</taxon>
        <taxon>Actinopterygii</taxon>
        <taxon>Neopterygii</taxon>
        <taxon>Teleostei</taxon>
        <taxon>Neoteleostei</taxon>
        <taxon>Acanthomorphata</taxon>
        <taxon>Eupercaria</taxon>
        <taxon>Centrarchiformes</taxon>
        <taxon>Terapontoidei</taxon>
        <taxon>Terapontidae</taxon>
        <taxon>Scortum</taxon>
    </lineage>
</organism>
<protein>
    <submittedName>
        <fullName evidence="1">Uncharacterized protein</fullName>
    </submittedName>
</protein>